<protein>
    <submittedName>
        <fullName evidence="1">Uncharacterized protein</fullName>
    </submittedName>
</protein>
<evidence type="ECO:0000313" key="2">
    <source>
        <dbReference type="Proteomes" id="UP000479000"/>
    </source>
</evidence>
<accession>A0A6H5GT17</accession>
<reference evidence="1 2" key="1">
    <citation type="submission" date="2020-02" db="EMBL/GenBank/DDBJ databases">
        <authorList>
            <person name="Ferguson B K."/>
        </authorList>
    </citation>
    <scope>NUCLEOTIDE SEQUENCE [LARGE SCALE GENOMIC DNA]</scope>
</reference>
<organism evidence="1 2">
    <name type="scientific">Nesidiocoris tenuis</name>
    <dbReference type="NCBI Taxonomy" id="355587"/>
    <lineage>
        <taxon>Eukaryota</taxon>
        <taxon>Metazoa</taxon>
        <taxon>Ecdysozoa</taxon>
        <taxon>Arthropoda</taxon>
        <taxon>Hexapoda</taxon>
        <taxon>Insecta</taxon>
        <taxon>Pterygota</taxon>
        <taxon>Neoptera</taxon>
        <taxon>Paraneoptera</taxon>
        <taxon>Hemiptera</taxon>
        <taxon>Heteroptera</taxon>
        <taxon>Panheteroptera</taxon>
        <taxon>Cimicomorpha</taxon>
        <taxon>Miridae</taxon>
        <taxon>Dicyphina</taxon>
        <taxon>Nesidiocoris</taxon>
    </lineage>
</organism>
<sequence>MRKIDRPIISSQRQLHIGIRWTNSFFVSSRRSTDPRPQSKSSGLGSVWPYRMHLLQFLETVTFGASVLCGNRTNGSNRNRRAGRLVRRAACAALSRAAASCAALSCPRLPAAQPARWRFDRRISSRL</sequence>
<dbReference type="Proteomes" id="UP000479000">
    <property type="component" value="Unassembled WGS sequence"/>
</dbReference>
<gene>
    <name evidence="1" type="ORF">NTEN_LOCUS10176</name>
</gene>
<dbReference type="AlphaFoldDB" id="A0A6H5GT17"/>
<evidence type="ECO:0000313" key="1">
    <source>
        <dbReference type="EMBL" id="CAB0004699.1"/>
    </source>
</evidence>
<dbReference type="EMBL" id="CADCXU010015136">
    <property type="protein sequence ID" value="CAB0004699.1"/>
    <property type="molecule type" value="Genomic_DNA"/>
</dbReference>
<proteinExistence type="predicted"/>
<keyword evidence="2" id="KW-1185">Reference proteome</keyword>
<name>A0A6H5GT17_9HEMI</name>